<dbReference type="InterPro" id="IPR015797">
    <property type="entry name" value="NUDIX_hydrolase-like_dom_sf"/>
</dbReference>
<dbReference type="PROSITE" id="PS51462">
    <property type="entry name" value="NUDIX"/>
    <property type="match status" value="1"/>
</dbReference>
<keyword evidence="2 4" id="KW-0378">Hydrolase</keyword>
<evidence type="ECO:0000256" key="3">
    <source>
        <dbReference type="ARBA" id="ARBA00022842"/>
    </source>
</evidence>
<sequence>MRKRPASRMIVLSPENRILLFHFHHQNDALAGQSYWATPGGGLKKEESFEEAASRELYEETGFICKTPGPQLAKRSFTMMLPGGEAVLADERFFMVRVKGKEINVTGWSHNEQRVIRRHHWWTIDEIERSEETIFPRDLMIDLVKSKQSRQ</sequence>
<dbReference type="CDD" id="cd04685">
    <property type="entry name" value="NUDIX_Hydrolase"/>
    <property type="match status" value="1"/>
</dbReference>
<keyword evidence="7" id="KW-1185">Reference proteome</keyword>
<organism evidence="6 7">
    <name type="scientific">Pantoea septica</name>
    <dbReference type="NCBI Taxonomy" id="472695"/>
    <lineage>
        <taxon>Bacteria</taxon>
        <taxon>Pseudomonadati</taxon>
        <taxon>Pseudomonadota</taxon>
        <taxon>Gammaproteobacteria</taxon>
        <taxon>Enterobacterales</taxon>
        <taxon>Erwiniaceae</taxon>
        <taxon>Pantoea</taxon>
    </lineage>
</organism>
<accession>A0ABX3UWR2</accession>
<dbReference type="InterPro" id="IPR000086">
    <property type="entry name" value="NUDIX_hydrolase_dom"/>
</dbReference>
<reference evidence="6 7" key="1">
    <citation type="journal article" date="2017" name="Antonie Van Leeuwenhoek">
        <title>Phylogenomic resolution of the bacterial genus Pantoea and its relationship with Erwinia and Tatumella.</title>
        <authorList>
            <person name="Palmer M."/>
            <person name="Steenkamp E.T."/>
            <person name="Coetzee M.P."/>
            <person name="Chan W.Y."/>
            <person name="van Zyl E."/>
            <person name="De Maayer P."/>
            <person name="Coutinho T.A."/>
            <person name="Blom J."/>
            <person name="Smits T.H."/>
            <person name="Duffy B."/>
            <person name="Venter S.N."/>
        </authorList>
    </citation>
    <scope>NUCLEOTIDE SEQUENCE [LARGE SCALE GENOMIC DNA]</scope>
    <source>
        <strain evidence="6 7">LMG 5345</strain>
    </source>
</reference>
<dbReference type="InterPro" id="IPR020476">
    <property type="entry name" value="Nudix_hydrolase"/>
</dbReference>
<dbReference type="InterPro" id="IPR020084">
    <property type="entry name" value="NUDIX_hydrolase_CS"/>
</dbReference>
<comment type="caution">
    <text evidence="6">The sequence shown here is derived from an EMBL/GenBank/DDBJ whole genome shotgun (WGS) entry which is preliminary data.</text>
</comment>
<proteinExistence type="inferred from homology"/>
<protein>
    <submittedName>
        <fullName evidence="6">DNA mismatch repair protein MutT</fullName>
    </submittedName>
</protein>
<comment type="similarity">
    <text evidence="4">Belongs to the Nudix hydrolase family.</text>
</comment>
<evidence type="ECO:0000259" key="5">
    <source>
        <dbReference type="PROSITE" id="PS51462"/>
    </source>
</evidence>
<dbReference type="PANTHER" id="PTHR43046">
    <property type="entry name" value="GDP-MANNOSE MANNOSYL HYDROLASE"/>
    <property type="match status" value="1"/>
</dbReference>
<evidence type="ECO:0000313" key="7">
    <source>
        <dbReference type="Proteomes" id="UP000193785"/>
    </source>
</evidence>
<evidence type="ECO:0000256" key="2">
    <source>
        <dbReference type="ARBA" id="ARBA00022801"/>
    </source>
</evidence>
<dbReference type="Gene3D" id="3.90.79.10">
    <property type="entry name" value="Nucleoside Triphosphate Pyrophosphohydrolase"/>
    <property type="match status" value="1"/>
</dbReference>
<keyword evidence="3" id="KW-0460">Magnesium</keyword>
<evidence type="ECO:0000256" key="4">
    <source>
        <dbReference type="RuleBase" id="RU003476"/>
    </source>
</evidence>
<dbReference type="PROSITE" id="PS00893">
    <property type="entry name" value="NUDIX_BOX"/>
    <property type="match status" value="1"/>
</dbReference>
<dbReference type="SUPFAM" id="SSF55811">
    <property type="entry name" value="Nudix"/>
    <property type="match status" value="1"/>
</dbReference>
<dbReference type="Proteomes" id="UP000193785">
    <property type="component" value="Unassembled WGS sequence"/>
</dbReference>
<evidence type="ECO:0000256" key="1">
    <source>
        <dbReference type="ARBA" id="ARBA00001946"/>
    </source>
</evidence>
<dbReference type="Pfam" id="PF00293">
    <property type="entry name" value="NUDIX"/>
    <property type="match status" value="1"/>
</dbReference>
<name>A0ABX3UWR2_9GAMM</name>
<dbReference type="PRINTS" id="PR00502">
    <property type="entry name" value="NUDIXFAMILY"/>
</dbReference>
<comment type="cofactor">
    <cofactor evidence="1">
        <name>Mg(2+)</name>
        <dbReference type="ChEBI" id="CHEBI:18420"/>
    </cofactor>
</comment>
<dbReference type="PANTHER" id="PTHR43046:SF12">
    <property type="entry name" value="GDP-MANNOSE MANNOSYL HYDROLASE"/>
    <property type="match status" value="1"/>
</dbReference>
<evidence type="ECO:0000313" key="6">
    <source>
        <dbReference type="EMBL" id="ORN03458.1"/>
    </source>
</evidence>
<gene>
    <name evidence="6" type="ORF">HA46_01800</name>
</gene>
<feature type="domain" description="Nudix hydrolase" evidence="5">
    <location>
        <begin position="2"/>
        <end position="145"/>
    </location>
</feature>
<dbReference type="RefSeq" id="WP_084882000.1">
    <property type="nucleotide sequence ID" value="NZ_MLJJ01000002.1"/>
</dbReference>
<dbReference type="EMBL" id="MLJJ01000002">
    <property type="protein sequence ID" value="ORN03458.1"/>
    <property type="molecule type" value="Genomic_DNA"/>
</dbReference>